<proteinExistence type="predicted"/>
<gene>
    <name evidence="1" type="ORF">RI129_002713</name>
</gene>
<keyword evidence="2" id="KW-1185">Reference proteome</keyword>
<organism evidence="1 2">
    <name type="scientific">Pyrocoelia pectoralis</name>
    <dbReference type="NCBI Taxonomy" id="417401"/>
    <lineage>
        <taxon>Eukaryota</taxon>
        <taxon>Metazoa</taxon>
        <taxon>Ecdysozoa</taxon>
        <taxon>Arthropoda</taxon>
        <taxon>Hexapoda</taxon>
        <taxon>Insecta</taxon>
        <taxon>Pterygota</taxon>
        <taxon>Neoptera</taxon>
        <taxon>Endopterygota</taxon>
        <taxon>Coleoptera</taxon>
        <taxon>Polyphaga</taxon>
        <taxon>Elateriformia</taxon>
        <taxon>Elateroidea</taxon>
        <taxon>Lampyridae</taxon>
        <taxon>Lampyrinae</taxon>
        <taxon>Pyrocoelia</taxon>
    </lineage>
</organism>
<dbReference type="PANTHER" id="PTHR46114">
    <property type="entry name" value="APPLE DOMAIN-CONTAINING PROTEIN"/>
    <property type="match status" value="1"/>
</dbReference>
<comment type="caution">
    <text evidence="1">The sequence shown here is derived from an EMBL/GenBank/DDBJ whole genome shotgun (WGS) entry which is preliminary data.</text>
</comment>
<dbReference type="AlphaFoldDB" id="A0AAN7VMG1"/>
<evidence type="ECO:0000313" key="1">
    <source>
        <dbReference type="EMBL" id="KAK5647821.1"/>
    </source>
</evidence>
<protein>
    <submittedName>
        <fullName evidence="1">Uncharacterized protein</fullName>
    </submittedName>
</protein>
<accession>A0AAN7VMG1</accession>
<dbReference type="PANTHER" id="PTHR46114:SF1">
    <property type="entry name" value="ZAD DOMAIN-CONTAINING PROTEIN"/>
    <property type="match status" value="1"/>
</dbReference>
<evidence type="ECO:0000313" key="2">
    <source>
        <dbReference type="Proteomes" id="UP001329430"/>
    </source>
</evidence>
<reference evidence="1 2" key="1">
    <citation type="journal article" date="2024" name="Insects">
        <title>An Improved Chromosome-Level Genome Assembly of the Firefly Pyrocoelia pectoralis.</title>
        <authorList>
            <person name="Fu X."/>
            <person name="Meyer-Rochow V.B."/>
            <person name="Ballantyne L."/>
            <person name="Zhu X."/>
        </authorList>
    </citation>
    <scope>NUCLEOTIDE SEQUENCE [LARGE SCALE GENOMIC DNA]</scope>
    <source>
        <strain evidence="1">XCY_ONT2</strain>
    </source>
</reference>
<dbReference type="EMBL" id="JAVRBK010000002">
    <property type="protein sequence ID" value="KAK5647821.1"/>
    <property type="molecule type" value="Genomic_DNA"/>
</dbReference>
<name>A0AAN7VMG1_9COLE</name>
<dbReference type="Proteomes" id="UP001329430">
    <property type="component" value="Chromosome 2"/>
</dbReference>
<sequence>MYFSFSVPTLWREQKNHVDDCYFCSMNVVGINAKKLARYKYPDVSSVSKPVPRTDSDPLPICPGISVKNALRTSSSSLASNESDFVMEEKHLISQSELSDLIRDLNLSKQKAELLASRLQEWKHLDPKTHVTIYRNRNLAILPFFKKENDMCFCNDIQGLFDVMNTAYDRNEWRLFIDGSKYSLKAALLHIGNKKPSIPIAHAVQTKECYDTMRSILAKIKYNEHRWKICGDLKVIGLLVGMQSGFTKFCCFLCLWDSRAVDHHYVRKAWPSRTHYEPGKQNVSSVPLVNPQDVLLPPLHIKLGLIKNFVKALNREGPAFQYLIKLFPKLSYAKIKEGIFVGPDIRKLMAEAKFTKCLTLDEAAAWASFKSVTHNFLARMSLKIHFMHSHLHFFPPNLGDTSEEQGERLHQDIARIERRYQGFWDEGMMSDYCWTLIRETDPKQYKRLSSTSVHF</sequence>